<dbReference type="Pfam" id="PF04542">
    <property type="entry name" value="Sigma70_r2"/>
    <property type="match status" value="1"/>
</dbReference>
<name>A0ABT6TV03_9BACL</name>
<evidence type="ECO:0000259" key="2">
    <source>
        <dbReference type="Pfam" id="PF20239"/>
    </source>
</evidence>
<evidence type="ECO:0000259" key="1">
    <source>
        <dbReference type="Pfam" id="PF04542"/>
    </source>
</evidence>
<dbReference type="SUPFAM" id="SSF88946">
    <property type="entry name" value="Sigma2 domain of RNA polymerase sigma factors"/>
    <property type="match status" value="1"/>
</dbReference>
<dbReference type="InterPro" id="IPR046531">
    <property type="entry name" value="DUF6596"/>
</dbReference>
<dbReference type="InterPro" id="IPR013325">
    <property type="entry name" value="RNA_pol_sigma_r2"/>
</dbReference>
<dbReference type="InterPro" id="IPR007627">
    <property type="entry name" value="RNA_pol_sigma70_r2"/>
</dbReference>
<organism evidence="3 4">
    <name type="scientific">Cohnella hashimotonis</name>
    <dbReference type="NCBI Taxonomy" id="2826895"/>
    <lineage>
        <taxon>Bacteria</taxon>
        <taxon>Bacillati</taxon>
        <taxon>Bacillota</taxon>
        <taxon>Bacilli</taxon>
        <taxon>Bacillales</taxon>
        <taxon>Paenibacillaceae</taxon>
        <taxon>Cohnella</taxon>
    </lineage>
</organism>
<dbReference type="Proteomes" id="UP001161691">
    <property type="component" value="Unassembled WGS sequence"/>
</dbReference>
<dbReference type="PANTHER" id="PTHR47756">
    <property type="entry name" value="BLL6612 PROTEIN-RELATED"/>
    <property type="match status" value="1"/>
</dbReference>
<gene>
    <name evidence="3" type="ORF">KB449_32860</name>
</gene>
<dbReference type="SUPFAM" id="SSF88659">
    <property type="entry name" value="Sigma3 and sigma4 domains of RNA polymerase sigma factors"/>
    <property type="match status" value="1"/>
</dbReference>
<dbReference type="EMBL" id="JAGRPV010000001">
    <property type="protein sequence ID" value="MDI4649764.1"/>
    <property type="molecule type" value="Genomic_DNA"/>
</dbReference>
<accession>A0ABT6TV03</accession>
<dbReference type="Pfam" id="PF20239">
    <property type="entry name" value="DUF6596"/>
    <property type="match status" value="1"/>
</dbReference>
<dbReference type="PANTHER" id="PTHR47756:SF2">
    <property type="entry name" value="BLL6612 PROTEIN"/>
    <property type="match status" value="1"/>
</dbReference>
<dbReference type="Gene3D" id="1.10.1740.10">
    <property type="match status" value="1"/>
</dbReference>
<evidence type="ECO:0000313" key="3">
    <source>
        <dbReference type="EMBL" id="MDI4649764.1"/>
    </source>
</evidence>
<feature type="domain" description="DUF6596" evidence="2">
    <location>
        <begin position="182"/>
        <end position="287"/>
    </location>
</feature>
<protein>
    <submittedName>
        <fullName evidence="3">Sigma factor</fullName>
    </submittedName>
</protein>
<sequence>MESHRIVEQTAREAYGRLLSYLTVHWRNPQDVEDALGDAFLSALEAWPMTGIPDKPEAWLLTIARRRLIDRARRSRVSAEALPTLLAMAEDARLLNASGAELPDERLAMMLLCAHPAIDPAMRTPLMLQTVLGLDAARIASAFIVKPATMSQRLTRVRAKIRAERLTFESADAMDTAEITARLDSVLEAVYAVYGTGWGEAAGNEATGGGLAGGGLAKEAVELGRLLLRFVPGEPEAYGLLALMLHCEARREARHDGEGNYVPLAEQDCARWDRGMIAEAERLLHAASQAGRIGRYQLMAAIQSVHAQRLWTGRTEWDALAQLYEGLVRMQPTLGACVSRAAAVAEAYGADRGMDLLASIPAENVVSYQPYWALAGHLYKRMHRHDEARSAYGRAIGLSADGSVRRFLSRQLAELSKLP</sequence>
<proteinExistence type="predicted"/>
<comment type="caution">
    <text evidence="3">The sequence shown here is derived from an EMBL/GenBank/DDBJ whole genome shotgun (WGS) entry which is preliminary data.</text>
</comment>
<keyword evidence="4" id="KW-1185">Reference proteome</keyword>
<dbReference type="InterPro" id="IPR013324">
    <property type="entry name" value="RNA_pol_sigma_r3/r4-like"/>
</dbReference>
<evidence type="ECO:0000313" key="4">
    <source>
        <dbReference type="Proteomes" id="UP001161691"/>
    </source>
</evidence>
<dbReference type="RefSeq" id="WP_282912372.1">
    <property type="nucleotide sequence ID" value="NZ_JAGRPV010000001.1"/>
</dbReference>
<feature type="domain" description="RNA polymerase sigma-70 region 2" evidence="1">
    <location>
        <begin position="15"/>
        <end position="76"/>
    </location>
</feature>
<reference evidence="3" key="1">
    <citation type="submission" date="2023-04" db="EMBL/GenBank/DDBJ databases">
        <title>Comparative genomic analysis of Cohnella hashimotonis sp. nov., isolated from the International Space Station.</title>
        <authorList>
            <person name="Venkateswaran K."/>
            <person name="Simpson A."/>
        </authorList>
    </citation>
    <scope>NUCLEOTIDE SEQUENCE</scope>
    <source>
        <strain evidence="3">F6_2S_P_1</strain>
    </source>
</reference>